<keyword evidence="2" id="KW-0238">DNA-binding</keyword>
<dbReference type="CDD" id="cd00090">
    <property type="entry name" value="HTH_ARSR"/>
    <property type="match status" value="1"/>
</dbReference>
<evidence type="ECO:0000256" key="2">
    <source>
        <dbReference type="ARBA" id="ARBA00023125"/>
    </source>
</evidence>
<dbReference type="InterPro" id="IPR036390">
    <property type="entry name" value="WH_DNA-bd_sf"/>
</dbReference>
<name>A0A1T4QK52_9GAMM</name>
<dbReference type="SMART" id="SM00344">
    <property type="entry name" value="HTH_ASNC"/>
    <property type="match status" value="1"/>
</dbReference>
<dbReference type="InterPro" id="IPR019885">
    <property type="entry name" value="Tscrpt_reg_HTH_AsnC-type_CS"/>
</dbReference>
<feature type="domain" description="HTH asnC-type" evidence="6">
    <location>
        <begin position="7"/>
        <end position="68"/>
    </location>
</feature>
<accession>A0A1T4QK52</accession>
<dbReference type="Pfam" id="PF13412">
    <property type="entry name" value="HTH_24"/>
    <property type="match status" value="1"/>
</dbReference>
<evidence type="ECO:0000313" key="8">
    <source>
        <dbReference type="Proteomes" id="UP000191418"/>
    </source>
</evidence>
<keyword evidence="4" id="KW-0804">Transcription</keyword>
<dbReference type="InterPro" id="IPR011991">
    <property type="entry name" value="ArsR-like_HTH"/>
</dbReference>
<keyword evidence="3" id="KW-0010">Activator</keyword>
<evidence type="ECO:0000259" key="6">
    <source>
        <dbReference type="PROSITE" id="PS50956"/>
    </source>
</evidence>
<proteinExistence type="predicted"/>
<sequence length="159" mass="17919">MKKNEQLDRIDHAILRELQKDARLTVTELASRVGLSKTPCQLRIKKLEEQGYILGYVALINQTKLGASHVAFVQVKLGDTKSKALEAFNTAVREIPEVEQCHMISAGFDYLLKVRTSGMEAYRKVLGEQISALPYVLQTSTFAVMESVKDIENHLLEKE</sequence>
<gene>
    <name evidence="7" type="ORF">BTE48_03020</name>
</gene>
<dbReference type="GO" id="GO:0006355">
    <property type="term" value="P:regulation of DNA-templated transcription"/>
    <property type="evidence" value="ECO:0007669"/>
    <property type="project" value="UniProtKB-ARBA"/>
</dbReference>
<dbReference type="PRINTS" id="PR00033">
    <property type="entry name" value="HTHASNC"/>
</dbReference>
<dbReference type="PANTHER" id="PTHR30154">
    <property type="entry name" value="LEUCINE-RESPONSIVE REGULATORY PROTEIN"/>
    <property type="match status" value="1"/>
</dbReference>
<dbReference type="InterPro" id="IPR036388">
    <property type="entry name" value="WH-like_DNA-bd_sf"/>
</dbReference>
<dbReference type="InterPro" id="IPR019888">
    <property type="entry name" value="Tscrpt_reg_AsnC-like"/>
</dbReference>
<dbReference type="STRING" id="64969.SAMN02745127_01910"/>
<dbReference type="PROSITE" id="PS50956">
    <property type="entry name" value="HTH_ASNC_2"/>
    <property type="match status" value="1"/>
</dbReference>
<dbReference type="SUPFAM" id="SSF46785">
    <property type="entry name" value="Winged helix' DNA-binding domain"/>
    <property type="match status" value="1"/>
</dbReference>
<dbReference type="GO" id="GO:0043200">
    <property type="term" value="P:response to amino acid"/>
    <property type="evidence" value="ECO:0007669"/>
    <property type="project" value="TreeGrafter"/>
</dbReference>
<protein>
    <recommendedName>
        <fullName evidence="5">Leucine-responsive regulatory protein</fullName>
    </recommendedName>
</protein>
<reference evidence="7 8" key="1">
    <citation type="submission" date="2017-01" db="EMBL/GenBank/DDBJ databases">
        <title>Genome Sequencing of a Marine Spirillum, Oceanospirillum multiglobuliferum ATCC 33336, from Japan.</title>
        <authorList>
            <person name="Carney J.G."/>
            <person name="Trachtenberg A.M."/>
            <person name="Rheaume B.A."/>
            <person name="Linnane J.D."/>
            <person name="Pitts N.L."/>
            <person name="Mykles D.L."/>
            <person name="Maclea K.S."/>
        </authorList>
    </citation>
    <scope>NUCLEOTIDE SEQUENCE [LARGE SCALE GENOMIC DNA]</scope>
    <source>
        <strain evidence="7 8">ATCC 33336</strain>
    </source>
</reference>
<dbReference type="GO" id="GO:0043565">
    <property type="term" value="F:sequence-specific DNA binding"/>
    <property type="evidence" value="ECO:0007669"/>
    <property type="project" value="InterPro"/>
</dbReference>
<dbReference type="PANTHER" id="PTHR30154:SF0">
    <property type="entry name" value="LEUCINE-RESPONSIVE REGULATORY PROTEIN"/>
    <property type="match status" value="1"/>
</dbReference>
<evidence type="ECO:0000313" key="7">
    <source>
        <dbReference type="EMBL" id="OPX56415.1"/>
    </source>
</evidence>
<dbReference type="AlphaFoldDB" id="A0A1T4QK52"/>
<evidence type="ECO:0000256" key="1">
    <source>
        <dbReference type="ARBA" id="ARBA00023015"/>
    </source>
</evidence>
<keyword evidence="1" id="KW-0805">Transcription regulation</keyword>
<dbReference type="OrthoDB" id="8590699at2"/>
<dbReference type="PROSITE" id="PS00519">
    <property type="entry name" value="HTH_ASNC_1"/>
    <property type="match status" value="1"/>
</dbReference>
<dbReference type="Pfam" id="PF01037">
    <property type="entry name" value="AsnC_trans_reg"/>
    <property type="match status" value="1"/>
</dbReference>
<dbReference type="RefSeq" id="WP_078745504.1">
    <property type="nucleotide sequence ID" value="NZ_FUXG01000012.1"/>
</dbReference>
<dbReference type="GO" id="GO:0005829">
    <property type="term" value="C:cytosol"/>
    <property type="evidence" value="ECO:0007669"/>
    <property type="project" value="TreeGrafter"/>
</dbReference>
<dbReference type="InterPro" id="IPR011008">
    <property type="entry name" value="Dimeric_a/b-barrel"/>
</dbReference>
<dbReference type="InterPro" id="IPR000485">
    <property type="entry name" value="AsnC-type_HTH_dom"/>
</dbReference>
<organism evidence="7 8">
    <name type="scientific">Oceanospirillum multiglobuliferum</name>
    <dbReference type="NCBI Taxonomy" id="64969"/>
    <lineage>
        <taxon>Bacteria</taxon>
        <taxon>Pseudomonadati</taxon>
        <taxon>Pseudomonadota</taxon>
        <taxon>Gammaproteobacteria</taxon>
        <taxon>Oceanospirillales</taxon>
        <taxon>Oceanospirillaceae</taxon>
        <taxon>Oceanospirillum</taxon>
    </lineage>
</organism>
<dbReference type="InterPro" id="IPR019887">
    <property type="entry name" value="Tscrpt_reg_AsnC/Lrp_C"/>
</dbReference>
<evidence type="ECO:0000256" key="4">
    <source>
        <dbReference type="ARBA" id="ARBA00023163"/>
    </source>
</evidence>
<dbReference type="Proteomes" id="UP000191418">
    <property type="component" value="Unassembled WGS sequence"/>
</dbReference>
<dbReference type="EMBL" id="MTSM01000003">
    <property type="protein sequence ID" value="OPX56415.1"/>
    <property type="molecule type" value="Genomic_DNA"/>
</dbReference>
<dbReference type="Gene3D" id="1.10.10.10">
    <property type="entry name" value="Winged helix-like DNA-binding domain superfamily/Winged helix DNA-binding domain"/>
    <property type="match status" value="1"/>
</dbReference>
<evidence type="ECO:0000256" key="5">
    <source>
        <dbReference type="ARBA" id="ARBA00039227"/>
    </source>
</evidence>
<dbReference type="Gene3D" id="3.30.70.920">
    <property type="match status" value="1"/>
</dbReference>
<keyword evidence="8" id="KW-1185">Reference proteome</keyword>
<dbReference type="SUPFAM" id="SSF54909">
    <property type="entry name" value="Dimeric alpha+beta barrel"/>
    <property type="match status" value="1"/>
</dbReference>
<evidence type="ECO:0000256" key="3">
    <source>
        <dbReference type="ARBA" id="ARBA00023159"/>
    </source>
</evidence>
<comment type="caution">
    <text evidence="7">The sequence shown here is derived from an EMBL/GenBank/DDBJ whole genome shotgun (WGS) entry which is preliminary data.</text>
</comment>